<comment type="caution">
    <text evidence="2">The sequence shown here is derived from an EMBL/GenBank/DDBJ whole genome shotgun (WGS) entry which is preliminary data.</text>
</comment>
<feature type="compositionally biased region" description="Polar residues" evidence="1">
    <location>
        <begin position="370"/>
        <end position="381"/>
    </location>
</feature>
<feature type="region of interest" description="Disordered" evidence="1">
    <location>
        <begin position="370"/>
        <end position="395"/>
    </location>
</feature>
<accession>A0A7C8N3D8</accession>
<evidence type="ECO:0000313" key="2">
    <source>
        <dbReference type="EMBL" id="KAF3095243.1"/>
    </source>
</evidence>
<protein>
    <submittedName>
        <fullName evidence="2">Uncharacterized protein</fullName>
    </submittedName>
</protein>
<organism evidence="2 3">
    <name type="scientific">Orbilia oligospora</name>
    <name type="common">Nematode-trapping fungus</name>
    <name type="synonym">Arthrobotrys oligospora</name>
    <dbReference type="NCBI Taxonomy" id="2813651"/>
    <lineage>
        <taxon>Eukaryota</taxon>
        <taxon>Fungi</taxon>
        <taxon>Dikarya</taxon>
        <taxon>Ascomycota</taxon>
        <taxon>Pezizomycotina</taxon>
        <taxon>Orbiliomycetes</taxon>
        <taxon>Orbiliales</taxon>
        <taxon>Orbiliaceae</taxon>
        <taxon>Orbilia</taxon>
    </lineage>
</organism>
<proteinExistence type="predicted"/>
<dbReference type="EMBL" id="WIQW01000041">
    <property type="protein sequence ID" value="KAF3095243.1"/>
    <property type="molecule type" value="Genomic_DNA"/>
</dbReference>
<dbReference type="AlphaFoldDB" id="A0A7C8N3D8"/>
<name>A0A7C8N3D8_ORBOL</name>
<dbReference type="Proteomes" id="UP000475325">
    <property type="component" value="Unassembled WGS sequence"/>
</dbReference>
<gene>
    <name evidence="2" type="ORF">TWF102_007300</name>
</gene>
<evidence type="ECO:0000256" key="1">
    <source>
        <dbReference type="SAM" id="MobiDB-lite"/>
    </source>
</evidence>
<reference evidence="2 3" key="1">
    <citation type="submission" date="2019-06" db="EMBL/GenBank/DDBJ databases">
        <authorList>
            <person name="Palmer J.M."/>
        </authorList>
    </citation>
    <scope>NUCLEOTIDE SEQUENCE [LARGE SCALE GENOMIC DNA]</scope>
    <source>
        <strain evidence="2 3">TWF102</strain>
    </source>
</reference>
<sequence>MSADLTNHDKHPPEQFEPLVSPRSAIVFIGPTSLLLLRLQNRAYVFQLKRNVAISDSPITPRPSTALPVVYASPDNPFDINFDETLYRNRDTSQVKIEADYEPENTLSSAFSLPSEGKRLHKRVLIPVSWLQMRTFINHPGHGPGRDLLLPGVTAALSFLSESEEYEENFDSIKTISEDLDAWLSREAAISRNSPRNSEMGGFLYALRSYKDAVKVYPDFMSSMEELAPSFRNLGAFGSFISPDIMTKLVFMLNEESDEELDDEWLRFLVNFFKESAEGLDEWVDEVQFAKDTFVGTIKERKSQIVSDGDFAKLQADVDKILEWSSALAETGGKASKLLGEFRGVIREVEYETPGTLPYTPRIGRTRWLQSPTDSEDSGNVFNRLDNEPLTPPPQIQGDEYIEYLRRPPWASNQNLGPMREEQALGSDEQIPGSEELEARESNMQ</sequence>
<evidence type="ECO:0000313" key="3">
    <source>
        <dbReference type="Proteomes" id="UP000475325"/>
    </source>
</evidence>
<feature type="region of interest" description="Disordered" evidence="1">
    <location>
        <begin position="410"/>
        <end position="445"/>
    </location>
</feature>